<dbReference type="SUPFAM" id="SSF51905">
    <property type="entry name" value="FAD/NAD(P)-binding domain"/>
    <property type="match status" value="1"/>
</dbReference>
<proteinExistence type="predicted"/>
<evidence type="ECO:0000256" key="4">
    <source>
        <dbReference type="ARBA" id="ARBA00023002"/>
    </source>
</evidence>
<accession>A0A6V8I8D9</accession>
<dbReference type="GO" id="GO:0016651">
    <property type="term" value="F:oxidoreductase activity, acting on NAD(P)H"/>
    <property type="evidence" value="ECO:0007669"/>
    <property type="project" value="TreeGrafter"/>
</dbReference>
<dbReference type="PANTHER" id="PTHR43557:SF2">
    <property type="entry name" value="RIESKE DOMAIN-CONTAINING PROTEIN-RELATED"/>
    <property type="match status" value="1"/>
</dbReference>
<organism evidence="7 8">
    <name type="scientific">Acetobacter persici</name>
    <dbReference type="NCBI Taxonomy" id="1076596"/>
    <lineage>
        <taxon>Bacteria</taxon>
        <taxon>Pseudomonadati</taxon>
        <taxon>Pseudomonadota</taxon>
        <taxon>Alphaproteobacteria</taxon>
        <taxon>Acetobacterales</taxon>
        <taxon>Acetobacteraceae</taxon>
        <taxon>Acetobacter</taxon>
    </lineage>
</organism>
<keyword evidence="3" id="KW-0274">FAD</keyword>
<dbReference type="GO" id="GO:0005737">
    <property type="term" value="C:cytoplasm"/>
    <property type="evidence" value="ECO:0007669"/>
    <property type="project" value="TreeGrafter"/>
</dbReference>
<dbReference type="InterPro" id="IPR023753">
    <property type="entry name" value="FAD/NAD-binding_dom"/>
</dbReference>
<protein>
    <submittedName>
        <fullName evidence="7">Pyridine nucleotide-disulfide oxidoreductase</fullName>
    </submittedName>
</protein>
<evidence type="ECO:0000256" key="2">
    <source>
        <dbReference type="ARBA" id="ARBA00022630"/>
    </source>
</evidence>
<evidence type="ECO:0000256" key="1">
    <source>
        <dbReference type="ARBA" id="ARBA00001974"/>
    </source>
</evidence>
<evidence type="ECO:0000313" key="7">
    <source>
        <dbReference type="EMBL" id="GFE93811.1"/>
    </source>
</evidence>
<dbReference type="AlphaFoldDB" id="A0A6V8I8D9"/>
<dbReference type="EMBL" id="BLJP01000006">
    <property type="protein sequence ID" value="GFE93811.1"/>
    <property type="molecule type" value="Genomic_DNA"/>
</dbReference>
<comment type="caution">
    <text evidence="7">The sequence shown here is derived from an EMBL/GenBank/DDBJ whole genome shotgun (WGS) entry which is preliminary data.</text>
</comment>
<evidence type="ECO:0000313" key="8">
    <source>
        <dbReference type="Proteomes" id="UP000548726"/>
    </source>
</evidence>
<evidence type="ECO:0000256" key="3">
    <source>
        <dbReference type="ARBA" id="ARBA00022827"/>
    </source>
</evidence>
<keyword evidence="8" id="KW-1185">Reference proteome</keyword>
<dbReference type="Proteomes" id="UP000548726">
    <property type="component" value="Unassembled WGS sequence"/>
</dbReference>
<keyword evidence="4" id="KW-0560">Oxidoreductase</keyword>
<feature type="domain" description="Reductase C-terminal" evidence="6">
    <location>
        <begin position="323"/>
        <end position="403"/>
    </location>
</feature>
<comment type="cofactor">
    <cofactor evidence="1">
        <name>FAD</name>
        <dbReference type="ChEBI" id="CHEBI:57692"/>
    </cofactor>
</comment>
<dbReference type="SUPFAM" id="SSF55424">
    <property type="entry name" value="FAD/NAD-linked reductases, dimerisation (C-terminal) domain"/>
    <property type="match status" value="1"/>
</dbReference>
<feature type="domain" description="FAD/NAD(P)-binding" evidence="5">
    <location>
        <begin position="4"/>
        <end position="304"/>
    </location>
</feature>
<dbReference type="InterPro" id="IPR028202">
    <property type="entry name" value="Reductase_C"/>
</dbReference>
<name>A0A6V8I8D9_9PROT</name>
<dbReference type="InterPro" id="IPR050446">
    <property type="entry name" value="FAD-oxidoreductase/Apoptosis"/>
</dbReference>
<evidence type="ECO:0000259" key="5">
    <source>
        <dbReference type="Pfam" id="PF07992"/>
    </source>
</evidence>
<dbReference type="Gene3D" id="3.30.390.30">
    <property type="match status" value="1"/>
</dbReference>
<sequence length="415" mass="44704">MAPSIVIVGASHAGVQFAAALRELGHAGAITLIGKEATLPYQKPPLSKGFMLGCMSRENLLLRSPTFFESEKIDFRPGVEVLAIDRVAKHITLNTGEKKNYDILMLATGARPHAWPQANLPDGTFTLRSLADAERLRHAATTIQGPIVVVGGGYVSLELAATWRKEHDREVTVLNSGSRVLLRSASAELSDLVTACHREQGVKILSNQRATRILSHDTGAVCAVECAGGLNIPAALVVLGTGVLPEQDLAESAGLPCDNGILVDSQCRTEDPVIFAAGDCANFSSRLTGQRQRLECVQNAHDQARVAASVVMGQDTYYTQVPWFWSDQFDMKIQTAGTLISSSQCIVRGDIEMRKCALYHFSSTGSLQAVETVNMPAEHIHARRLLASVIAPTPAQVAEPTFNPKLFLQNALACE</sequence>
<dbReference type="Pfam" id="PF07992">
    <property type="entry name" value="Pyr_redox_2"/>
    <property type="match status" value="1"/>
</dbReference>
<gene>
    <name evidence="7" type="primary">hcaD</name>
    <name evidence="7" type="ORF">DmAi_18700</name>
</gene>
<dbReference type="Pfam" id="PF14759">
    <property type="entry name" value="Reductase_C"/>
    <property type="match status" value="1"/>
</dbReference>
<dbReference type="Gene3D" id="3.50.50.60">
    <property type="entry name" value="FAD/NAD(P)-binding domain"/>
    <property type="match status" value="2"/>
</dbReference>
<dbReference type="PRINTS" id="PR00411">
    <property type="entry name" value="PNDRDTASEI"/>
</dbReference>
<dbReference type="OrthoDB" id="7809559at2"/>
<dbReference type="PANTHER" id="PTHR43557">
    <property type="entry name" value="APOPTOSIS-INDUCING FACTOR 1"/>
    <property type="match status" value="1"/>
</dbReference>
<evidence type="ECO:0000259" key="6">
    <source>
        <dbReference type="Pfam" id="PF14759"/>
    </source>
</evidence>
<reference evidence="7 8" key="1">
    <citation type="journal article" date="2020" name="Cell Rep.">
        <title>Local necrotic cells trigger systemic immune activation via gut microbiome dysbiosis in Drosophila.</title>
        <authorList>
            <person name="Kosakamoto H."/>
            <person name="Yamauchi T."/>
            <person name="Akuzawa-Tokita Y."/>
            <person name="Nishimura K."/>
            <person name="Soga T."/>
            <person name="Murakami T."/>
            <person name="Mori H."/>
            <person name="Yamamoto K."/>
            <person name="Miyazaki R."/>
            <person name="Koto A."/>
            <person name="Miura M."/>
            <person name="Obata F."/>
        </authorList>
    </citation>
    <scope>NUCLEOTIDE SEQUENCE [LARGE SCALE GENOMIC DNA]</scope>
    <source>
        <strain evidence="7 8">Ai</strain>
    </source>
</reference>
<dbReference type="InterPro" id="IPR036188">
    <property type="entry name" value="FAD/NAD-bd_sf"/>
</dbReference>
<dbReference type="PRINTS" id="PR00368">
    <property type="entry name" value="FADPNR"/>
</dbReference>
<dbReference type="RefSeq" id="WP_086656170.1">
    <property type="nucleotide sequence ID" value="NZ_BLJP01000006.1"/>
</dbReference>
<dbReference type="InterPro" id="IPR016156">
    <property type="entry name" value="FAD/NAD-linked_Rdtase_dimer_sf"/>
</dbReference>
<keyword evidence="2" id="KW-0285">Flavoprotein</keyword>